<gene>
    <name evidence="2" type="ORF">BTO18_12660</name>
</gene>
<dbReference type="RefSeq" id="WP_105016568.1">
    <property type="nucleotide sequence ID" value="NZ_MSCN01000001.1"/>
</dbReference>
<dbReference type="EMBL" id="MSCN01000001">
    <property type="protein sequence ID" value="PQJ79971.1"/>
    <property type="molecule type" value="Genomic_DNA"/>
</dbReference>
<evidence type="ECO:0000313" key="3">
    <source>
        <dbReference type="Proteomes" id="UP000238882"/>
    </source>
</evidence>
<proteinExistence type="inferred from homology"/>
<comment type="caution">
    <text evidence="2">The sequence shown here is derived from an EMBL/GenBank/DDBJ whole genome shotgun (WGS) entry which is preliminary data.</text>
</comment>
<dbReference type="Proteomes" id="UP000238882">
    <property type="component" value="Unassembled WGS sequence"/>
</dbReference>
<dbReference type="AlphaFoldDB" id="A0A2S7WRN1"/>
<evidence type="ECO:0008006" key="4">
    <source>
        <dbReference type="Google" id="ProtNLM"/>
    </source>
</evidence>
<dbReference type="OrthoDB" id="9796448at2"/>
<dbReference type="Pfam" id="PF01906">
    <property type="entry name" value="YbjQ_1"/>
    <property type="match status" value="1"/>
</dbReference>
<organism evidence="2 3">
    <name type="scientific">Polaribacter porphyrae</name>
    <dbReference type="NCBI Taxonomy" id="1137780"/>
    <lineage>
        <taxon>Bacteria</taxon>
        <taxon>Pseudomonadati</taxon>
        <taxon>Bacteroidota</taxon>
        <taxon>Flavobacteriia</taxon>
        <taxon>Flavobacteriales</taxon>
        <taxon>Flavobacteriaceae</taxon>
    </lineage>
</organism>
<dbReference type="InterPro" id="IPR035439">
    <property type="entry name" value="UPF0145_dom_sf"/>
</dbReference>
<keyword evidence="3" id="KW-1185">Reference proteome</keyword>
<accession>A0A2S7WRN1</accession>
<evidence type="ECO:0000313" key="2">
    <source>
        <dbReference type="EMBL" id="PQJ79971.1"/>
    </source>
</evidence>
<dbReference type="Gene3D" id="3.30.110.70">
    <property type="entry name" value="Hypothetical protein apc22750. Chain B"/>
    <property type="match status" value="1"/>
</dbReference>
<name>A0A2S7WRN1_9FLAO</name>
<protein>
    <recommendedName>
        <fullName evidence="4">Heavy metal-binding domain-containing protein</fullName>
    </recommendedName>
</protein>
<dbReference type="SUPFAM" id="SSF117782">
    <property type="entry name" value="YbjQ-like"/>
    <property type="match status" value="1"/>
</dbReference>
<dbReference type="PANTHER" id="PTHR34068">
    <property type="entry name" value="UPF0145 PROTEIN YBJQ"/>
    <property type="match status" value="1"/>
</dbReference>
<reference evidence="2 3" key="1">
    <citation type="submission" date="2016-12" db="EMBL/GenBank/DDBJ databases">
        <title>Trade-off between light-utilization and light-protection in marine flavobacteria.</title>
        <authorList>
            <person name="Kumagai Y."/>
            <person name="Yoshizawa S."/>
            <person name="Kogure K."/>
            <person name="Iwasaki W."/>
        </authorList>
    </citation>
    <scope>NUCLEOTIDE SEQUENCE [LARGE SCALE GENOMIC DNA]</scope>
    <source>
        <strain evidence="2 3">NBRC 108759</strain>
    </source>
</reference>
<sequence length="110" mass="11930">MILTTTNNIENFKIADYLGIVTGTAYDSSYSSNGKKMSFTDMFSMAKYYEKYTLALETIKEKAFQNLKDNAIKLGANAVVGIQLDVEPLANSATLLVSITGTAVKVGEIS</sequence>
<comment type="similarity">
    <text evidence="1">Belongs to the UPF0145 family.</text>
</comment>
<evidence type="ECO:0000256" key="1">
    <source>
        <dbReference type="ARBA" id="ARBA00010751"/>
    </source>
</evidence>
<dbReference type="PANTHER" id="PTHR34068:SF1">
    <property type="entry name" value="UPF0145 PROTEIN YBJQ"/>
    <property type="match status" value="1"/>
</dbReference>
<dbReference type="InterPro" id="IPR002765">
    <property type="entry name" value="UPF0145_YbjQ-like"/>
</dbReference>